<protein>
    <recommendedName>
        <fullName evidence="5">Strictosidine synthase conserved region domain-containing protein</fullName>
    </recommendedName>
</protein>
<evidence type="ECO:0000256" key="4">
    <source>
        <dbReference type="SAM" id="Phobius"/>
    </source>
</evidence>
<evidence type="ECO:0000259" key="5">
    <source>
        <dbReference type="Pfam" id="PF03088"/>
    </source>
</evidence>
<dbReference type="PANTHER" id="PTHR10426">
    <property type="entry name" value="STRICTOSIDINE SYNTHASE-RELATED"/>
    <property type="match status" value="1"/>
</dbReference>
<name>A0A1Z5K5V2_FISSO</name>
<dbReference type="OrthoDB" id="5307922at2759"/>
<dbReference type="SUPFAM" id="SSF63829">
    <property type="entry name" value="Calcium-dependent phosphotriesterase"/>
    <property type="match status" value="1"/>
</dbReference>
<evidence type="ECO:0000256" key="1">
    <source>
        <dbReference type="ARBA" id="ARBA00009191"/>
    </source>
</evidence>
<comment type="similarity">
    <text evidence="1">Belongs to the strictosidine synthase family.</text>
</comment>
<dbReference type="GO" id="GO:0012505">
    <property type="term" value="C:endomembrane system"/>
    <property type="evidence" value="ECO:0007669"/>
    <property type="project" value="TreeGrafter"/>
</dbReference>
<dbReference type="InterPro" id="IPR018119">
    <property type="entry name" value="Strictosidine_synth_cons-reg"/>
</dbReference>
<feature type="transmembrane region" description="Helical" evidence="4">
    <location>
        <begin position="35"/>
        <end position="51"/>
    </location>
</feature>
<evidence type="ECO:0000256" key="3">
    <source>
        <dbReference type="ARBA" id="ARBA00023180"/>
    </source>
</evidence>
<evidence type="ECO:0000313" key="6">
    <source>
        <dbReference type="EMBL" id="GAX21599.1"/>
    </source>
</evidence>
<dbReference type="EMBL" id="BDSP01000170">
    <property type="protein sequence ID" value="GAX21599.1"/>
    <property type="molecule type" value="Genomic_DNA"/>
</dbReference>
<sequence length="454" mass="51204">MTFRNRRGRAAAYAAKHEDAQLYEILQRQRRRRHVVSRPLLGCLLLLWFFRKSVLLRSTSNFRAAEINFSNRSLQQHHHKLFFQQPVYGPETAVIGKQQQLLVLTEDGKLVELLVDAKNKKKTNASTASSNTTVDTRIVQELGIGRPLGGRYTSHEHTLYIADAVLGLTRLRQYTDTQSRVELVANMVTVLTEDGIPYESPLRYVNAVAVGPKTGHIYFTDSTDLAPPRIRKDGKYVWDTLYASKLDLIRGQVTGRVCEYNPRTGHVRVLADGIHFANGIAVDPVHEQWLVVAETFGSRLLHYSLSTTTAPLKPSEYLSPEILVDADEMTGYVDNVDCASHQGTTYCYGAIVNAFSPIHRLLVKLPSFLEQMARSVLWHLPRSLAPPVVPKYTGIVRVNMETRHMDYIQDPTASVVQMISGVTVHQNRLYLGSLTNDHIVVYDLEQELARSEGK</sequence>
<dbReference type="Gene3D" id="2.120.10.30">
    <property type="entry name" value="TolB, C-terminal domain"/>
    <property type="match status" value="1"/>
</dbReference>
<dbReference type="PANTHER" id="PTHR10426:SF88">
    <property type="entry name" value="ADIPOCYTE PLASMA MEMBRANE-ASSOCIATED PROTEIN HEMOMUCIN-RELATED"/>
    <property type="match status" value="1"/>
</dbReference>
<dbReference type="AlphaFoldDB" id="A0A1Z5K5V2"/>
<dbReference type="Proteomes" id="UP000198406">
    <property type="component" value="Unassembled WGS sequence"/>
</dbReference>
<organism evidence="6 7">
    <name type="scientific">Fistulifera solaris</name>
    <name type="common">Oleaginous diatom</name>
    <dbReference type="NCBI Taxonomy" id="1519565"/>
    <lineage>
        <taxon>Eukaryota</taxon>
        <taxon>Sar</taxon>
        <taxon>Stramenopiles</taxon>
        <taxon>Ochrophyta</taxon>
        <taxon>Bacillariophyta</taxon>
        <taxon>Bacillariophyceae</taxon>
        <taxon>Bacillariophycidae</taxon>
        <taxon>Naviculales</taxon>
        <taxon>Naviculaceae</taxon>
        <taxon>Fistulifera</taxon>
    </lineage>
</organism>
<comment type="caution">
    <text evidence="6">The sequence shown here is derived from an EMBL/GenBank/DDBJ whole genome shotgun (WGS) entry which is preliminary data.</text>
</comment>
<keyword evidence="7" id="KW-1185">Reference proteome</keyword>
<dbReference type="Pfam" id="PF03088">
    <property type="entry name" value="Str_synth"/>
    <property type="match status" value="1"/>
</dbReference>
<accession>A0A1Z5K5V2</accession>
<keyword evidence="4" id="KW-0472">Membrane</keyword>
<dbReference type="GO" id="GO:0016787">
    <property type="term" value="F:hydrolase activity"/>
    <property type="evidence" value="ECO:0007669"/>
    <property type="project" value="TreeGrafter"/>
</dbReference>
<gene>
    <name evidence="6" type="ORF">FisN_29Hh033</name>
</gene>
<evidence type="ECO:0000313" key="7">
    <source>
        <dbReference type="Proteomes" id="UP000198406"/>
    </source>
</evidence>
<keyword evidence="3" id="KW-0325">Glycoprotein</keyword>
<reference evidence="6 7" key="1">
    <citation type="journal article" date="2015" name="Plant Cell">
        <title>Oil accumulation by the oleaginous diatom Fistulifera solaris as revealed by the genome and transcriptome.</title>
        <authorList>
            <person name="Tanaka T."/>
            <person name="Maeda Y."/>
            <person name="Veluchamy A."/>
            <person name="Tanaka M."/>
            <person name="Abida H."/>
            <person name="Marechal E."/>
            <person name="Bowler C."/>
            <person name="Muto M."/>
            <person name="Sunaga Y."/>
            <person name="Tanaka M."/>
            <person name="Yoshino T."/>
            <person name="Taniguchi T."/>
            <person name="Fukuda Y."/>
            <person name="Nemoto M."/>
            <person name="Matsumoto M."/>
            <person name="Wong P.S."/>
            <person name="Aburatani S."/>
            <person name="Fujibuchi W."/>
        </authorList>
    </citation>
    <scope>NUCLEOTIDE SEQUENCE [LARGE SCALE GENOMIC DNA]</scope>
    <source>
        <strain evidence="6 7">JPCC DA0580</strain>
    </source>
</reference>
<feature type="domain" description="Strictosidine synthase conserved region" evidence="5">
    <location>
        <begin position="206"/>
        <end position="305"/>
    </location>
</feature>
<dbReference type="InterPro" id="IPR011042">
    <property type="entry name" value="6-blade_b-propeller_TolB-like"/>
</dbReference>
<dbReference type="InParanoid" id="A0A1Z5K5V2"/>
<keyword evidence="2" id="KW-0597">Phosphoprotein</keyword>
<evidence type="ECO:0000256" key="2">
    <source>
        <dbReference type="ARBA" id="ARBA00022553"/>
    </source>
</evidence>
<keyword evidence="4" id="KW-1133">Transmembrane helix</keyword>
<keyword evidence="4" id="KW-0812">Transmembrane</keyword>
<proteinExistence type="inferred from homology"/>